<evidence type="ECO:0000256" key="1">
    <source>
        <dbReference type="ARBA" id="ARBA00004651"/>
    </source>
</evidence>
<keyword evidence="8" id="KW-1185">Reference proteome</keyword>
<evidence type="ECO:0000313" key="7">
    <source>
        <dbReference type="EMBL" id="RUO72960.1"/>
    </source>
</evidence>
<name>A0A432Z4Z1_9GAMM</name>
<evidence type="ECO:0000256" key="2">
    <source>
        <dbReference type="ARBA" id="ARBA00022475"/>
    </source>
</evidence>
<evidence type="ECO:0000256" key="5">
    <source>
        <dbReference type="ARBA" id="ARBA00023136"/>
    </source>
</evidence>
<feature type="transmembrane region" description="Helical" evidence="6">
    <location>
        <begin position="72"/>
        <end position="94"/>
    </location>
</feature>
<dbReference type="InterPro" id="IPR001123">
    <property type="entry name" value="LeuE-type"/>
</dbReference>
<reference evidence="8" key="1">
    <citation type="journal article" date="2018" name="Front. Microbiol.">
        <title>Genome-Based Analysis Reveals the Taxonomy and Diversity of the Family Idiomarinaceae.</title>
        <authorList>
            <person name="Liu Y."/>
            <person name="Lai Q."/>
            <person name="Shao Z."/>
        </authorList>
    </citation>
    <scope>NUCLEOTIDE SEQUENCE [LARGE SCALE GENOMIC DNA]</scope>
    <source>
        <strain evidence="8">R22</strain>
    </source>
</reference>
<gene>
    <name evidence="7" type="ORF">CWI78_00520</name>
</gene>
<keyword evidence="5 6" id="KW-0472">Membrane</keyword>
<accession>A0A432Z4Z1</accession>
<feature type="transmembrane region" description="Helical" evidence="6">
    <location>
        <begin position="6"/>
        <end position="27"/>
    </location>
</feature>
<dbReference type="PIRSF" id="PIRSF006324">
    <property type="entry name" value="LeuE"/>
    <property type="match status" value="1"/>
</dbReference>
<dbReference type="GO" id="GO:0015171">
    <property type="term" value="F:amino acid transmembrane transporter activity"/>
    <property type="evidence" value="ECO:0007669"/>
    <property type="project" value="TreeGrafter"/>
</dbReference>
<dbReference type="EMBL" id="PIQC01000001">
    <property type="protein sequence ID" value="RUO72960.1"/>
    <property type="molecule type" value="Genomic_DNA"/>
</dbReference>
<keyword evidence="3 6" id="KW-0812">Transmembrane</keyword>
<comment type="caution">
    <text evidence="7">The sequence shown here is derived from an EMBL/GenBank/DDBJ whole genome shotgun (WGS) entry which is preliminary data.</text>
</comment>
<comment type="subcellular location">
    <subcellularLocation>
        <location evidence="1">Cell membrane</location>
        <topology evidence="1">Multi-pass membrane protein</topology>
    </subcellularLocation>
</comment>
<feature type="transmembrane region" description="Helical" evidence="6">
    <location>
        <begin position="39"/>
        <end position="66"/>
    </location>
</feature>
<evidence type="ECO:0000313" key="8">
    <source>
        <dbReference type="Proteomes" id="UP000288058"/>
    </source>
</evidence>
<evidence type="ECO:0000256" key="6">
    <source>
        <dbReference type="SAM" id="Phobius"/>
    </source>
</evidence>
<dbReference type="GO" id="GO:0005886">
    <property type="term" value="C:plasma membrane"/>
    <property type="evidence" value="ECO:0007669"/>
    <property type="project" value="UniProtKB-SubCell"/>
</dbReference>
<dbReference type="PANTHER" id="PTHR30086:SF20">
    <property type="entry name" value="ARGININE EXPORTER PROTEIN ARGO-RELATED"/>
    <property type="match status" value="1"/>
</dbReference>
<feature type="transmembrane region" description="Helical" evidence="6">
    <location>
        <begin position="153"/>
        <end position="172"/>
    </location>
</feature>
<evidence type="ECO:0000256" key="3">
    <source>
        <dbReference type="ARBA" id="ARBA00022692"/>
    </source>
</evidence>
<keyword evidence="4 6" id="KW-1133">Transmembrane helix</keyword>
<sequence length="215" mass="24137">MSYWSEFLTIALIHLFAVASPGPDFAVVSRYSLSFGRKAGYWVSLGIAAGIIVHVTYSLIGVALIIHQTDWLYQTLLCAGAIYLGFIGVQAIKAKPRKDMSDSELAATQPRKRKAFIVGFITNGLNVKATIFFLTLFTTIIAPQTPFAIQFGYGIYLIVATGLWFLFLTWLLTQPRIFKTLWHYSHWVDRTMGAALILLSLKLLWEWANLIELIG</sequence>
<proteinExistence type="predicted"/>
<dbReference type="OrthoDB" id="581870at2"/>
<dbReference type="Proteomes" id="UP000288058">
    <property type="component" value="Unassembled WGS sequence"/>
</dbReference>
<protein>
    <submittedName>
        <fullName evidence="7">Lysine transporter LysE</fullName>
    </submittedName>
</protein>
<keyword evidence="2" id="KW-1003">Cell membrane</keyword>
<dbReference type="AlphaFoldDB" id="A0A432Z4Z1"/>
<evidence type="ECO:0000256" key="4">
    <source>
        <dbReference type="ARBA" id="ARBA00022989"/>
    </source>
</evidence>
<dbReference type="PANTHER" id="PTHR30086">
    <property type="entry name" value="ARGININE EXPORTER PROTEIN ARGO"/>
    <property type="match status" value="1"/>
</dbReference>
<feature type="transmembrane region" description="Helical" evidence="6">
    <location>
        <begin position="115"/>
        <end position="141"/>
    </location>
</feature>
<organism evidence="7 8">
    <name type="scientific">Idiomarina ramblicola</name>
    <dbReference type="NCBI Taxonomy" id="263724"/>
    <lineage>
        <taxon>Bacteria</taxon>
        <taxon>Pseudomonadati</taxon>
        <taxon>Pseudomonadota</taxon>
        <taxon>Gammaproteobacteria</taxon>
        <taxon>Alteromonadales</taxon>
        <taxon>Idiomarinaceae</taxon>
        <taxon>Idiomarina</taxon>
    </lineage>
</organism>
<dbReference type="Pfam" id="PF01810">
    <property type="entry name" value="LysE"/>
    <property type="match status" value="1"/>
</dbReference>